<proteinExistence type="predicted"/>
<protein>
    <submittedName>
        <fullName evidence="2">Uncharacterized protein</fullName>
    </submittedName>
</protein>
<sequence>MYRVGVLTTLSRDLKGVSTFVYLLPGEIVVISAALCWSIRSQNVSYTSPRIMVQSKLHPGLDPGPTHYKEGHDLLLCNFFCIMYKKNPELAPPSCTPVTSRAAVLIQNLCPG</sequence>
<organism evidence="2 3">
    <name type="scientific">Engystomops pustulosus</name>
    <name type="common">Tungara frog</name>
    <name type="synonym">Physalaemus pustulosus</name>
    <dbReference type="NCBI Taxonomy" id="76066"/>
    <lineage>
        <taxon>Eukaryota</taxon>
        <taxon>Metazoa</taxon>
        <taxon>Chordata</taxon>
        <taxon>Craniata</taxon>
        <taxon>Vertebrata</taxon>
        <taxon>Euteleostomi</taxon>
        <taxon>Amphibia</taxon>
        <taxon>Batrachia</taxon>
        <taxon>Anura</taxon>
        <taxon>Neobatrachia</taxon>
        <taxon>Hyloidea</taxon>
        <taxon>Leptodactylidae</taxon>
        <taxon>Leiuperinae</taxon>
        <taxon>Engystomops</taxon>
    </lineage>
</organism>
<feature type="transmembrane region" description="Helical" evidence="1">
    <location>
        <begin position="20"/>
        <end position="39"/>
    </location>
</feature>
<name>A0AAV6YKE9_ENGPU</name>
<evidence type="ECO:0000256" key="1">
    <source>
        <dbReference type="SAM" id="Phobius"/>
    </source>
</evidence>
<dbReference type="Proteomes" id="UP000824782">
    <property type="component" value="Unassembled WGS sequence"/>
</dbReference>
<evidence type="ECO:0000313" key="3">
    <source>
        <dbReference type="Proteomes" id="UP000824782"/>
    </source>
</evidence>
<comment type="caution">
    <text evidence="2">The sequence shown here is derived from an EMBL/GenBank/DDBJ whole genome shotgun (WGS) entry which is preliminary data.</text>
</comment>
<accession>A0AAV6YKE9</accession>
<keyword evidence="1" id="KW-0472">Membrane</keyword>
<keyword evidence="3" id="KW-1185">Reference proteome</keyword>
<gene>
    <name evidence="2" type="ORF">GDO81_027065</name>
</gene>
<dbReference type="AlphaFoldDB" id="A0AAV6YKE9"/>
<evidence type="ECO:0000313" key="2">
    <source>
        <dbReference type="EMBL" id="KAG8536125.1"/>
    </source>
</evidence>
<reference evidence="2" key="1">
    <citation type="thesis" date="2020" institute="ProQuest LLC" country="789 East Eisenhower Parkway, Ann Arbor, MI, USA">
        <title>Comparative Genomics and Chromosome Evolution.</title>
        <authorList>
            <person name="Mudd A.B."/>
        </authorList>
    </citation>
    <scope>NUCLEOTIDE SEQUENCE</scope>
    <source>
        <strain evidence="2">237g6f4</strain>
        <tissue evidence="2">Blood</tissue>
    </source>
</reference>
<keyword evidence="1" id="KW-1133">Transmembrane helix</keyword>
<dbReference type="EMBL" id="WNYA01049903">
    <property type="protein sequence ID" value="KAG8536125.1"/>
    <property type="molecule type" value="Genomic_DNA"/>
</dbReference>
<keyword evidence="1" id="KW-0812">Transmembrane</keyword>